<dbReference type="RefSeq" id="XP_043132673.1">
    <property type="nucleotide sequence ID" value="XM_043276135.1"/>
</dbReference>
<dbReference type="EMBL" id="AP024416">
    <property type="protein sequence ID" value="BCR84151.1"/>
    <property type="molecule type" value="Genomic_DNA"/>
</dbReference>
<evidence type="ECO:0000313" key="2">
    <source>
        <dbReference type="Proteomes" id="UP000637239"/>
    </source>
</evidence>
<reference evidence="1" key="2">
    <citation type="submission" date="2021-02" db="EMBL/GenBank/DDBJ databases">
        <title>Aspergillus chevalieri M1 genome sequence.</title>
        <authorList>
            <person name="Kadooka C."/>
            <person name="Mori K."/>
            <person name="Futagami T."/>
        </authorList>
    </citation>
    <scope>NUCLEOTIDE SEQUENCE</scope>
    <source>
        <strain evidence="1">M1</strain>
    </source>
</reference>
<proteinExistence type="predicted"/>
<sequence>MAALVYASSCHIIGDMEETAEEFIIGCLAAEVNEGVLHAVSVVKRMNGRCTMP</sequence>
<gene>
    <name evidence="1" type="ORF">ACHE_11553A</name>
</gene>
<reference evidence="1" key="1">
    <citation type="submission" date="2021-01" db="EMBL/GenBank/DDBJ databases">
        <authorList>
            <consortium name="Aspergillus chevalieri M1 genome sequencing consortium"/>
            <person name="Kazuki M."/>
            <person name="Futagami T."/>
        </authorList>
    </citation>
    <scope>NUCLEOTIDE SEQUENCE</scope>
    <source>
        <strain evidence="1">M1</strain>
    </source>
</reference>
<evidence type="ECO:0000313" key="1">
    <source>
        <dbReference type="EMBL" id="BCR84151.1"/>
    </source>
</evidence>
<dbReference type="Proteomes" id="UP000637239">
    <property type="component" value="Chromosome 1"/>
</dbReference>
<organism evidence="1 2">
    <name type="scientific">Aspergillus chevalieri</name>
    <name type="common">Eurotium chevalieri</name>
    <dbReference type="NCBI Taxonomy" id="182096"/>
    <lineage>
        <taxon>Eukaryota</taxon>
        <taxon>Fungi</taxon>
        <taxon>Dikarya</taxon>
        <taxon>Ascomycota</taxon>
        <taxon>Pezizomycotina</taxon>
        <taxon>Eurotiomycetes</taxon>
        <taxon>Eurotiomycetidae</taxon>
        <taxon>Eurotiales</taxon>
        <taxon>Aspergillaceae</taxon>
        <taxon>Aspergillus</taxon>
        <taxon>Aspergillus subgen. Aspergillus</taxon>
    </lineage>
</organism>
<protein>
    <submittedName>
        <fullName evidence="1">Uncharacterized protein</fullName>
    </submittedName>
</protein>
<keyword evidence="2" id="KW-1185">Reference proteome</keyword>
<dbReference type="GeneID" id="66978510"/>
<dbReference type="KEGG" id="ache:ACHE_11553A"/>
<accession>A0A7R7VG47</accession>
<dbReference type="AlphaFoldDB" id="A0A7R7VG47"/>
<name>A0A7R7VG47_ASPCH</name>